<dbReference type="InterPro" id="IPR052774">
    <property type="entry name" value="Celegans_DevNeuronal_Protein"/>
</dbReference>
<feature type="compositionally biased region" description="Acidic residues" evidence="1">
    <location>
        <begin position="493"/>
        <end position="503"/>
    </location>
</feature>
<dbReference type="GO" id="GO:0009653">
    <property type="term" value="P:anatomical structure morphogenesis"/>
    <property type="evidence" value="ECO:0007669"/>
    <property type="project" value="TreeGrafter"/>
</dbReference>
<dbReference type="Proteomes" id="UP000887565">
    <property type="component" value="Unplaced"/>
</dbReference>
<dbReference type="PANTHER" id="PTHR47327:SF1">
    <property type="entry name" value="RE15579P"/>
    <property type="match status" value="1"/>
</dbReference>
<evidence type="ECO:0000313" key="3">
    <source>
        <dbReference type="Proteomes" id="UP000887565"/>
    </source>
</evidence>
<dbReference type="InterPro" id="IPR003609">
    <property type="entry name" value="Pan_app"/>
</dbReference>
<dbReference type="Gene3D" id="3.50.4.10">
    <property type="entry name" value="Hepatocyte Growth Factor"/>
    <property type="match status" value="3"/>
</dbReference>
<name>A0A915I397_ROMCU</name>
<dbReference type="SMART" id="SM00473">
    <property type="entry name" value="PAN_AP"/>
    <property type="match status" value="3"/>
</dbReference>
<dbReference type="CDD" id="cd01099">
    <property type="entry name" value="PAN_AP_HGF"/>
    <property type="match status" value="1"/>
</dbReference>
<feature type="domain" description="Apple" evidence="2">
    <location>
        <begin position="212"/>
        <end position="299"/>
    </location>
</feature>
<dbReference type="SUPFAM" id="SSF57414">
    <property type="entry name" value="Hairpin loop containing domain-like"/>
    <property type="match status" value="3"/>
</dbReference>
<dbReference type="PROSITE" id="PS50948">
    <property type="entry name" value="PAN"/>
    <property type="match status" value="2"/>
</dbReference>
<reference evidence="4" key="1">
    <citation type="submission" date="2022-11" db="UniProtKB">
        <authorList>
            <consortium name="WormBaseParasite"/>
        </authorList>
    </citation>
    <scope>IDENTIFICATION</scope>
</reference>
<accession>A0A915I397</accession>
<evidence type="ECO:0000313" key="4">
    <source>
        <dbReference type="WBParaSite" id="nRc.2.0.1.t08607-RA"/>
    </source>
</evidence>
<dbReference type="WBParaSite" id="nRc.2.0.1.t08607-RA">
    <property type="protein sequence ID" value="nRc.2.0.1.t08607-RA"/>
    <property type="gene ID" value="nRc.2.0.1.g08607"/>
</dbReference>
<protein>
    <submittedName>
        <fullName evidence="4">Apple domain-containing protein</fullName>
    </submittedName>
</protein>
<dbReference type="Pfam" id="PF00024">
    <property type="entry name" value="PAN_1"/>
    <property type="match status" value="3"/>
</dbReference>
<sequence>MLTNPNGLFVMNVQPYERRPRFTVDQCKNLCQTSRLSNPQSPYACRSFVYDNNKQLCDLFAHTGTQSPSRLGKMSGWDYYIFNANNPQCQAGWTTISGTTTTWPIGPTPFPNTAACPVGQTLWWYRTTGYAFRGTPILQVSPSTMDQCQTICAANRAPDNTLAICKSFNFDSSSSSCEIFSDFTNNKVNLVKSTPASYYQKICMDSSLITNCPKRLDRYPQKVLVGLAEVVTDSSSFDDCVTKCLRSVQLYNIQCVSGEIFYDENTQNCILNVMSRKSRPDLFIDAQPVDNVDYFETGCVTGMASRQASQKLRTKSRKVSREDHCNLNREYVELRKKNPLHLNNTAGKQFLFHLFTIFSLAVVHVGVVHVGLELCDPTLTFQNFFEKKVEKANIFMTSVNFLENDAQSNLLFFGLPFQTDYTPSMQRSLEKFLIQNPDDDPVTTKKPSKRKNRLVSRPAALIRKVTTTTTTTPPPIQKPIVDDDDSANNSVDVGDESGVDDDDAAGRASLSSPNVRRNDAAGDEWTQWSDCDRSSDGRRVRYRRCSSDSVDKKCPLESENCDKVDGKTVPRKNADQANDFHYVIYDSTLNKNGRFPPKNFPCPENHCCKVFDDCRVGVKRSKDGSAWAWCPDPCAL</sequence>
<organism evidence="3 4">
    <name type="scientific">Romanomermis culicivorax</name>
    <name type="common">Nematode worm</name>
    <dbReference type="NCBI Taxonomy" id="13658"/>
    <lineage>
        <taxon>Eukaryota</taxon>
        <taxon>Metazoa</taxon>
        <taxon>Ecdysozoa</taxon>
        <taxon>Nematoda</taxon>
        <taxon>Enoplea</taxon>
        <taxon>Dorylaimia</taxon>
        <taxon>Mermithida</taxon>
        <taxon>Mermithoidea</taxon>
        <taxon>Mermithidae</taxon>
        <taxon>Romanomermis</taxon>
    </lineage>
</organism>
<evidence type="ECO:0000256" key="1">
    <source>
        <dbReference type="SAM" id="MobiDB-lite"/>
    </source>
</evidence>
<dbReference type="PANTHER" id="PTHR47327">
    <property type="entry name" value="FI18240P1-RELATED"/>
    <property type="match status" value="1"/>
</dbReference>
<feature type="region of interest" description="Disordered" evidence="1">
    <location>
        <begin position="433"/>
        <end position="521"/>
    </location>
</feature>
<proteinExistence type="predicted"/>
<evidence type="ECO:0000259" key="2">
    <source>
        <dbReference type="PROSITE" id="PS50948"/>
    </source>
</evidence>
<keyword evidence="3" id="KW-1185">Reference proteome</keyword>
<feature type="domain" description="Apple" evidence="2">
    <location>
        <begin position="116"/>
        <end position="203"/>
    </location>
</feature>
<dbReference type="AlphaFoldDB" id="A0A915I397"/>